<dbReference type="SMART" id="SM00028">
    <property type="entry name" value="TPR"/>
    <property type="match status" value="4"/>
</dbReference>
<keyword evidence="5" id="KW-1133">Transmembrane helix</keyword>
<feature type="transmembrane region" description="Helical" evidence="5">
    <location>
        <begin position="378"/>
        <end position="399"/>
    </location>
</feature>
<keyword evidence="2 3" id="KW-0802">TPR repeat</keyword>
<dbReference type="InterPro" id="IPR001623">
    <property type="entry name" value="DnaJ_domain"/>
</dbReference>
<dbReference type="Pfam" id="PF13414">
    <property type="entry name" value="TPR_11"/>
    <property type="match status" value="2"/>
</dbReference>
<dbReference type="AlphaFoldDB" id="A0A563W3E3"/>
<evidence type="ECO:0000256" key="1">
    <source>
        <dbReference type="ARBA" id="ARBA00022737"/>
    </source>
</evidence>
<keyword evidence="5" id="KW-0472">Membrane</keyword>
<dbReference type="Gene3D" id="1.10.287.110">
    <property type="entry name" value="DnaJ domain"/>
    <property type="match status" value="1"/>
</dbReference>
<dbReference type="InterPro" id="IPR011990">
    <property type="entry name" value="TPR-like_helical_dom_sf"/>
</dbReference>
<keyword evidence="8" id="KW-1185">Reference proteome</keyword>
<dbReference type="PANTHER" id="PTHR45188:SF2">
    <property type="entry name" value="DNAJ HOMOLOG SUBFAMILY C MEMBER 7"/>
    <property type="match status" value="1"/>
</dbReference>
<evidence type="ECO:0000256" key="4">
    <source>
        <dbReference type="SAM" id="MobiDB-lite"/>
    </source>
</evidence>
<feature type="transmembrane region" description="Helical" evidence="5">
    <location>
        <begin position="308"/>
        <end position="327"/>
    </location>
</feature>
<feature type="compositionally biased region" description="Polar residues" evidence="4">
    <location>
        <begin position="75"/>
        <end position="89"/>
    </location>
</feature>
<feature type="region of interest" description="Disordered" evidence="4">
    <location>
        <begin position="70"/>
        <end position="103"/>
    </location>
</feature>
<dbReference type="SMART" id="SM00271">
    <property type="entry name" value="DnaJ"/>
    <property type="match status" value="1"/>
</dbReference>
<proteinExistence type="predicted"/>
<feature type="domain" description="J" evidence="6">
    <location>
        <begin position="7"/>
        <end position="72"/>
    </location>
</feature>
<dbReference type="PANTHER" id="PTHR45188">
    <property type="entry name" value="DNAJ PROTEIN P58IPK HOMOLOG"/>
    <property type="match status" value="1"/>
</dbReference>
<dbReference type="CDD" id="cd06257">
    <property type="entry name" value="DnaJ"/>
    <property type="match status" value="1"/>
</dbReference>
<keyword evidence="1" id="KW-0677">Repeat</keyword>
<dbReference type="SUPFAM" id="SSF46565">
    <property type="entry name" value="Chaperone J-domain"/>
    <property type="match status" value="1"/>
</dbReference>
<organism evidence="7 8">
    <name type="scientific">Hyella patelloides LEGE 07179</name>
    <dbReference type="NCBI Taxonomy" id="945734"/>
    <lineage>
        <taxon>Bacteria</taxon>
        <taxon>Bacillati</taxon>
        <taxon>Cyanobacteriota</taxon>
        <taxon>Cyanophyceae</taxon>
        <taxon>Pleurocapsales</taxon>
        <taxon>Hyellaceae</taxon>
        <taxon>Hyella</taxon>
    </lineage>
</organism>
<dbReference type="PROSITE" id="PS50076">
    <property type="entry name" value="DNAJ_2"/>
    <property type="match status" value="1"/>
</dbReference>
<dbReference type="SUPFAM" id="SSF48452">
    <property type="entry name" value="TPR-like"/>
    <property type="match status" value="1"/>
</dbReference>
<dbReference type="InterPro" id="IPR018253">
    <property type="entry name" value="DnaJ_domain_CS"/>
</dbReference>
<dbReference type="PRINTS" id="PR00625">
    <property type="entry name" value="JDOMAIN"/>
</dbReference>
<reference evidence="7 8" key="1">
    <citation type="submission" date="2019-01" db="EMBL/GenBank/DDBJ databases">
        <authorList>
            <person name="Brito A."/>
        </authorList>
    </citation>
    <scope>NUCLEOTIDE SEQUENCE [LARGE SCALE GENOMIC DNA]</scope>
    <source>
        <strain evidence="7">1</strain>
    </source>
</reference>
<sequence>MMANKTDYYSILQVSPKATPEDIKTSFRRLARQYHPDLNPHNPETIEHFKQISEAYEILSDKIKRRRYDSDLRLQQKQHSYQKKQTYTSRPRKSEPVPETQNSNAQDCFFRGVAKSKNKQYQIAIKEYSKAIELDPKFIDAYLKRSEIRYKLGDNQGVLDDCYRVIQIKSSVPKAYYYQGRARFSLGYVQAAVDSYSRAISQEQNYAQAYYYRGIAYQDLRDHLSAIEDWQVAAELFRAEGNYGAYSLTKKKINSLGKSSFTLGWIYSQIVELSNNALVTLISYIFNPVGGLLPAFARLSYSQAMGVALIYGVVADLCLTGSSYLLVETSQQLLPAVSSLSVGQLLFLNFFPFIGLTLISGVLRLIDNTRGNLAQDMFLAGTSFLPLGLSFLAMGFIATPQGTPVFPLLTLLIFGFSYGILTLYTNCTQILKFSEAKSTLLVPLMTAISLGFYYLTQYFLSS</sequence>
<keyword evidence="5" id="KW-0812">Transmembrane</keyword>
<dbReference type="OrthoDB" id="9779889at2"/>
<dbReference type="Gene3D" id="1.25.40.10">
    <property type="entry name" value="Tetratricopeptide repeat domain"/>
    <property type="match status" value="2"/>
</dbReference>
<evidence type="ECO:0000256" key="5">
    <source>
        <dbReference type="SAM" id="Phobius"/>
    </source>
</evidence>
<evidence type="ECO:0000259" key="6">
    <source>
        <dbReference type="PROSITE" id="PS50076"/>
    </source>
</evidence>
<feature type="transmembrane region" description="Helical" evidence="5">
    <location>
        <begin position="439"/>
        <end position="460"/>
    </location>
</feature>
<dbReference type="InterPro" id="IPR036869">
    <property type="entry name" value="J_dom_sf"/>
</dbReference>
<accession>A0A563W3E3</accession>
<feature type="repeat" description="TPR" evidence="3">
    <location>
        <begin position="173"/>
        <end position="206"/>
    </location>
</feature>
<feature type="repeat" description="TPR" evidence="3">
    <location>
        <begin position="105"/>
        <end position="138"/>
    </location>
</feature>
<evidence type="ECO:0000313" key="7">
    <source>
        <dbReference type="EMBL" id="VEP18196.1"/>
    </source>
</evidence>
<dbReference type="PROSITE" id="PS50005">
    <property type="entry name" value="TPR"/>
    <property type="match status" value="2"/>
</dbReference>
<gene>
    <name evidence="7" type="ORF">H1P_700008</name>
</gene>
<name>A0A563W3E3_9CYAN</name>
<dbReference type="PROSITE" id="PS00636">
    <property type="entry name" value="DNAJ_1"/>
    <property type="match status" value="1"/>
</dbReference>
<dbReference type="EMBL" id="CAACVJ010000668">
    <property type="protein sequence ID" value="VEP18196.1"/>
    <property type="molecule type" value="Genomic_DNA"/>
</dbReference>
<dbReference type="InterPro" id="IPR019734">
    <property type="entry name" value="TPR_rpt"/>
</dbReference>
<protein>
    <submittedName>
        <fullName evidence="7">DnaJ domain protein</fullName>
    </submittedName>
</protein>
<dbReference type="Pfam" id="PF00226">
    <property type="entry name" value="DnaJ"/>
    <property type="match status" value="1"/>
</dbReference>
<feature type="transmembrane region" description="Helical" evidence="5">
    <location>
        <begin position="405"/>
        <end position="427"/>
    </location>
</feature>
<dbReference type="RefSeq" id="WP_144867387.1">
    <property type="nucleotide sequence ID" value="NZ_LR213829.1"/>
</dbReference>
<evidence type="ECO:0000256" key="2">
    <source>
        <dbReference type="ARBA" id="ARBA00022803"/>
    </source>
</evidence>
<feature type="transmembrane region" description="Helical" evidence="5">
    <location>
        <begin position="347"/>
        <end position="366"/>
    </location>
</feature>
<evidence type="ECO:0000313" key="8">
    <source>
        <dbReference type="Proteomes" id="UP000320055"/>
    </source>
</evidence>
<evidence type="ECO:0000256" key="3">
    <source>
        <dbReference type="PROSITE-ProRule" id="PRU00339"/>
    </source>
</evidence>
<dbReference type="Proteomes" id="UP000320055">
    <property type="component" value="Unassembled WGS sequence"/>
</dbReference>